<evidence type="ECO:0000256" key="7">
    <source>
        <dbReference type="ARBA" id="ARBA00023288"/>
    </source>
</evidence>
<evidence type="ECO:0000259" key="10">
    <source>
        <dbReference type="Pfam" id="PF25198"/>
    </source>
</evidence>
<keyword evidence="4 8" id="KW-0732">Signal</keyword>
<keyword evidence="3" id="KW-0309">Germination</keyword>
<dbReference type="EMBL" id="JAEQNB010000001">
    <property type="protein sequence ID" value="MBL0386307.1"/>
    <property type="molecule type" value="Genomic_DNA"/>
</dbReference>
<name>A0ABS1J7P9_9BACL</name>
<organism evidence="11 12">
    <name type="scientific">Tumebacillus amylolyticus</name>
    <dbReference type="NCBI Taxonomy" id="2801339"/>
    <lineage>
        <taxon>Bacteria</taxon>
        <taxon>Bacillati</taxon>
        <taxon>Bacillota</taxon>
        <taxon>Bacilli</taxon>
        <taxon>Bacillales</taxon>
        <taxon>Alicyclobacillaceae</taxon>
        <taxon>Tumebacillus</taxon>
    </lineage>
</organism>
<dbReference type="NCBIfam" id="TIGR02887">
    <property type="entry name" value="spore_ger_x_C"/>
    <property type="match status" value="1"/>
</dbReference>
<comment type="caution">
    <text evidence="11">The sequence shown here is derived from an EMBL/GenBank/DDBJ whole genome shotgun (WGS) entry which is preliminary data.</text>
</comment>
<gene>
    <name evidence="11" type="ORF">JJB07_06520</name>
</gene>
<comment type="subcellular location">
    <subcellularLocation>
        <location evidence="1">Membrane</location>
        <topology evidence="1">Lipid-anchor</topology>
    </subcellularLocation>
</comment>
<dbReference type="Pfam" id="PF25198">
    <property type="entry name" value="Spore_GerAC_N"/>
    <property type="match status" value="1"/>
</dbReference>
<dbReference type="Proteomes" id="UP000602284">
    <property type="component" value="Unassembled WGS sequence"/>
</dbReference>
<dbReference type="RefSeq" id="WP_201632436.1">
    <property type="nucleotide sequence ID" value="NZ_JAEQNB010000001.1"/>
</dbReference>
<accession>A0ABS1J7P9</accession>
<comment type="similarity">
    <text evidence="2">Belongs to the GerABKC lipoprotein family.</text>
</comment>
<keyword evidence="7" id="KW-0449">Lipoprotein</keyword>
<feature type="domain" description="Spore germination GerAC-like C-terminal" evidence="9">
    <location>
        <begin position="212"/>
        <end position="376"/>
    </location>
</feature>
<dbReference type="Pfam" id="PF05504">
    <property type="entry name" value="Spore_GerAC"/>
    <property type="match status" value="1"/>
</dbReference>
<dbReference type="InterPro" id="IPR008844">
    <property type="entry name" value="Spore_GerAC-like"/>
</dbReference>
<evidence type="ECO:0000256" key="5">
    <source>
        <dbReference type="ARBA" id="ARBA00023136"/>
    </source>
</evidence>
<evidence type="ECO:0000256" key="4">
    <source>
        <dbReference type="ARBA" id="ARBA00022729"/>
    </source>
</evidence>
<evidence type="ECO:0000256" key="2">
    <source>
        <dbReference type="ARBA" id="ARBA00007886"/>
    </source>
</evidence>
<keyword evidence="5" id="KW-0472">Membrane</keyword>
<sequence>MPRRFLCLLLILSLSVLPGCWDRTEINDLGIAIAATIDLTPDNKIMFSEQIYLPTPPGNGGELGVSMAGGQPYFVFSGIGDDIRAAHQNLQKMMSRRLFIADRNLYLISENVAKRGIQPYIDELVRNPQSRLRTHVAITKGDAVDYLKIKYPFEQTPGAALRKLVFGNVSNYNVDLNHMIRELQKPGEQVAVPMIKINPTSPNGEEAFQSAGIAVLKNGKLIGEVPYKQAKGVLWLRDEMKHDVETLSIPNHGTVTINLLQQHTDTKVEIKNGHPTLHVTILCEDDVVENNSDINLTVPENLDHLQTLYSNQIKQNILSVLDLLQHKYDADILHAAETVHRQAPKEWRDHLRKNWDEEFAKMPVHVEVQSKIERIGMTGTSLSQDSK</sequence>
<feature type="chain" id="PRO_5046896894" evidence="8">
    <location>
        <begin position="19"/>
        <end position="387"/>
    </location>
</feature>
<evidence type="ECO:0000313" key="12">
    <source>
        <dbReference type="Proteomes" id="UP000602284"/>
    </source>
</evidence>
<dbReference type="PANTHER" id="PTHR35789:SF1">
    <property type="entry name" value="SPORE GERMINATION PROTEIN B3"/>
    <property type="match status" value="1"/>
</dbReference>
<keyword evidence="6" id="KW-0564">Palmitate</keyword>
<reference evidence="11 12" key="1">
    <citation type="submission" date="2021-01" db="EMBL/GenBank/DDBJ databases">
        <title>Tumebacillus sp. strain ITR2 16S ribosomal RNA gene Genome sequencing and assembly.</title>
        <authorList>
            <person name="Kang M."/>
        </authorList>
    </citation>
    <scope>NUCLEOTIDE SEQUENCE [LARGE SCALE GENOMIC DNA]</scope>
    <source>
        <strain evidence="11 12">ITR2</strain>
    </source>
</reference>
<protein>
    <submittedName>
        <fullName evidence="11">Ger(X)C family spore germination protein</fullName>
    </submittedName>
</protein>
<evidence type="ECO:0000256" key="3">
    <source>
        <dbReference type="ARBA" id="ARBA00022544"/>
    </source>
</evidence>
<feature type="domain" description="Spore germination protein N-terminal" evidence="10">
    <location>
        <begin position="22"/>
        <end position="197"/>
    </location>
</feature>
<dbReference type="InterPro" id="IPR057336">
    <property type="entry name" value="GerAC_N"/>
</dbReference>
<dbReference type="Gene3D" id="3.30.300.210">
    <property type="entry name" value="Nutrient germinant receptor protein C, domain 3"/>
    <property type="match status" value="1"/>
</dbReference>
<proteinExistence type="inferred from homology"/>
<dbReference type="InterPro" id="IPR046953">
    <property type="entry name" value="Spore_GerAC-like_C"/>
</dbReference>
<evidence type="ECO:0000256" key="6">
    <source>
        <dbReference type="ARBA" id="ARBA00023139"/>
    </source>
</evidence>
<evidence type="ECO:0000256" key="8">
    <source>
        <dbReference type="SAM" id="SignalP"/>
    </source>
</evidence>
<evidence type="ECO:0000256" key="1">
    <source>
        <dbReference type="ARBA" id="ARBA00004635"/>
    </source>
</evidence>
<feature type="signal peptide" evidence="8">
    <location>
        <begin position="1"/>
        <end position="18"/>
    </location>
</feature>
<dbReference type="InterPro" id="IPR038501">
    <property type="entry name" value="Spore_GerAC_C_sf"/>
</dbReference>
<dbReference type="PANTHER" id="PTHR35789">
    <property type="entry name" value="SPORE GERMINATION PROTEIN B3"/>
    <property type="match status" value="1"/>
</dbReference>
<evidence type="ECO:0000313" key="11">
    <source>
        <dbReference type="EMBL" id="MBL0386307.1"/>
    </source>
</evidence>
<evidence type="ECO:0000259" key="9">
    <source>
        <dbReference type="Pfam" id="PF05504"/>
    </source>
</evidence>
<keyword evidence="12" id="KW-1185">Reference proteome</keyword>